<sequence length="74" mass="7652">MTVPVPPVWLAIACATVIEAAAAGSMTGGATGARKNVTTSASTATSAGVVIAAMRRWRDGPDMSTPITRLYRCW</sequence>
<evidence type="ECO:0008006" key="4">
    <source>
        <dbReference type="Google" id="ProtNLM"/>
    </source>
</evidence>
<comment type="caution">
    <text evidence="2">The sequence shown here is derived from an EMBL/GenBank/DDBJ whole genome shotgun (WGS) entry which is preliminary data.</text>
</comment>
<proteinExistence type="predicted"/>
<evidence type="ECO:0000256" key="1">
    <source>
        <dbReference type="SAM" id="SignalP"/>
    </source>
</evidence>
<evidence type="ECO:0000313" key="3">
    <source>
        <dbReference type="Proteomes" id="UP000637628"/>
    </source>
</evidence>
<accession>A0ABQ3ZB73</accession>
<dbReference type="Proteomes" id="UP000637628">
    <property type="component" value="Unassembled WGS sequence"/>
</dbReference>
<feature type="signal peptide" evidence="1">
    <location>
        <begin position="1"/>
        <end position="22"/>
    </location>
</feature>
<gene>
    <name evidence="2" type="ORF">Adu01nite_84220</name>
</gene>
<keyword evidence="3" id="KW-1185">Reference proteome</keyword>
<reference evidence="2 3" key="1">
    <citation type="submission" date="2021-01" db="EMBL/GenBank/DDBJ databases">
        <title>Whole genome shotgun sequence of Actinoplanes durhamensis NBRC 14914.</title>
        <authorList>
            <person name="Komaki H."/>
            <person name="Tamura T."/>
        </authorList>
    </citation>
    <scope>NUCLEOTIDE SEQUENCE [LARGE SCALE GENOMIC DNA]</scope>
    <source>
        <strain evidence="2 3">NBRC 14914</strain>
    </source>
</reference>
<dbReference type="EMBL" id="BOML01000071">
    <property type="protein sequence ID" value="GIE07072.1"/>
    <property type="molecule type" value="Genomic_DNA"/>
</dbReference>
<feature type="chain" id="PRO_5045866548" description="Secreted protein" evidence="1">
    <location>
        <begin position="23"/>
        <end position="74"/>
    </location>
</feature>
<name>A0ABQ3ZB73_9ACTN</name>
<evidence type="ECO:0000313" key="2">
    <source>
        <dbReference type="EMBL" id="GIE07072.1"/>
    </source>
</evidence>
<keyword evidence="1" id="KW-0732">Signal</keyword>
<protein>
    <recommendedName>
        <fullName evidence="4">Secreted protein</fullName>
    </recommendedName>
</protein>
<organism evidence="2 3">
    <name type="scientific">Paractinoplanes durhamensis</name>
    <dbReference type="NCBI Taxonomy" id="113563"/>
    <lineage>
        <taxon>Bacteria</taxon>
        <taxon>Bacillati</taxon>
        <taxon>Actinomycetota</taxon>
        <taxon>Actinomycetes</taxon>
        <taxon>Micromonosporales</taxon>
        <taxon>Micromonosporaceae</taxon>
        <taxon>Paractinoplanes</taxon>
    </lineage>
</organism>